<dbReference type="CDD" id="cd01335">
    <property type="entry name" value="Radical_SAM"/>
    <property type="match status" value="1"/>
</dbReference>
<evidence type="ECO:0000256" key="8">
    <source>
        <dbReference type="ARBA" id="ARBA00022691"/>
    </source>
</evidence>
<comment type="caution">
    <text evidence="16">The sequence shown here is derived from an EMBL/GenBank/DDBJ whole genome shotgun (WGS) entry which is preliminary data.</text>
</comment>
<dbReference type="InterPro" id="IPR004383">
    <property type="entry name" value="rRNA_lsu_MTrfase_RlmN/Cfr"/>
</dbReference>
<dbReference type="InterPro" id="IPR040072">
    <property type="entry name" value="Methyltransferase_A"/>
</dbReference>
<feature type="binding site" evidence="14">
    <location>
        <position position="197"/>
    </location>
    <ligand>
        <name>S-adenosyl-L-methionine</name>
        <dbReference type="ChEBI" id="CHEBI:59789"/>
    </ligand>
</feature>
<dbReference type="SFLD" id="SFLDF00275">
    <property type="entry name" value="adenosine_C2_methyltransferase"/>
    <property type="match status" value="1"/>
</dbReference>
<evidence type="ECO:0000259" key="15">
    <source>
        <dbReference type="PROSITE" id="PS51918"/>
    </source>
</evidence>
<accession>A0A2N7PQK8</accession>
<dbReference type="SUPFAM" id="SSF102114">
    <property type="entry name" value="Radical SAM enzymes"/>
    <property type="match status" value="1"/>
</dbReference>
<dbReference type="NCBIfam" id="TIGR00048">
    <property type="entry name" value="rRNA_mod_RlmN"/>
    <property type="match status" value="1"/>
</dbReference>
<feature type="binding site" evidence="14">
    <location>
        <position position="120"/>
    </location>
    <ligand>
        <name>[4Fe-4S] cluster</name>
        <dbReference type="ChEBI" id="CHEBI:49883"/>
        <note>4Fe-4S-S-AdoMet</note>
    </ligand>
</feature>
<dbReference type="GO" id="GO:0070475">
    <property type="term" value="P:rRNA base methylation"/>
    <property type="evidence" value="ECO:0007669"/>
    <property type="project" value="UniProtKB-UniRule"/>
</dbReference>
<dbReference type="FunFam" id="3.20.20.70:FF:000014">
    <property type="entry name" value="Probable dual-specificity RNA methyltransferase RlmN"/>
    <property type="match status" value="1"/>
</dbReference>
<sequence>MVNKPNLRNYYIDELKKLMISLGEPSYRGEQLFHWITCKCALNFDEMTDLPKALRAKLSEKFSLELPEAIDKEEDLDGTVKFALKLKDGNLIETVIIPERDHYTLCVSTQVGCPIGCKFCVTGKLGFKRNLEVYEIISQVVLARRYLKERGEELPLRNIVFMGMGEPLLNLENLIKTLKILSYPKGFNYSRKRLTVSTVGLIKEMEILAKEFPTALALSLHAPTDEIRRKLIPIARKYSVKDLISACKKFPRIKNSRLTIEYVMIKNVNDSLDYAEKLAELLRGYPFKVNLIPFNPHPELPFERPSQEDVERFQKFLLSKGILTTVRKSKGLRIEAACGQLGAKFLKSLTPDPVYKETTLRAG</sequence>
<feature type="binding site" evidence="14">
    <location>
        <position position="117"/>
    </location>
    <ligand>
        <name>[4Fe-4S] cluster</name>
        <dbReference type="ChEBI" id="CHEBI:49883"/>
        <note>4Fe-4S-S-AdoMet</note>
    </ligand>
</feature>
<dbReference type="InterPro" id="IPR007197">
    <property type="entry name" value="rSAM"/>
</dbReference>
<comment type="subcellular location">
    <subcellularLocation>
        <location evidence="1 14">Cytoplasm</location>
    </subcellularLocation>
</comment>
<comment type="catalytic activity">
    <reaction evidence="14">
        <text>adenosine(2503) in 23S rRNA + 2 reduced [2Fe-2S]-[ferredoxin] + 2 S-adenosyl-L-methionine = 2-methyladenosine(2503) in 23S rRNA + 5'-deoxyadenosine + L-methionine + 2 oxidized [2Fe-2S]-[ferredoxin] + S-adenosyl-L-homocysteine</text>
        <dbReference type="Rhea" id="RHEA:42916"/>
        <dbReference type="Rhea" id="RHEA-COMP:10000"/>
        <dbReference type="Rhea" id="RHEA-COMP:10001"/>
        <dbReference type="Rhea" id="RHEA-COMP:10152"/>
        <dbReference type="Rhea" id="RHEA-COMP:10282"/>
        <dbReference type="ChEBI" id="CHEBI:17319"/>
        <dbReference type="ChEBI" id="CHEBI:33737"/>
        <dbReference type="ChEBI" id="CHEBI:33738"/>
        <dbReference type="ChEBI" id="CHEBI:57844"/>
        <dbReference type="ChEBI" id="CHEBI:57856"/>
        <dbReference type="ChEBI" id="CHEBI:59789"/>
        <dbReference type="ChEBI" id="CHEBI:74411"/>
        <dbReference type="ChEBI" id="CHEBI:74497"/>
        <dbReference type="EC" id="2.1.1.192"/>
    </reaction>
</comment>
<evidence type="ECO:0000256" key="6">
    <source>
        <dbReference type="ARBA" id="ARBA00022603"/>
    </source>
</evidence>
<protein>
    <recommendedName>
        <fullName evidence="14">Probable dual-specificity RNA methyltransferase RlmN</fullName>
        <ecNumber evidence="14">2.1.1.192</ecNumber>
    </recommendedName>
    <alternativeName>
        <fullName evidence="14">23S rRNA (adenine(2503)-C(2))-methyltransferase</fullName>
    </alternativeName>
    <alternativeName>
        <fullName evidence="14">23S rRNA m2A2503 methyltransferase</fullName>
    </alternativeName>
    <alternativeName>
        <fullName evidence="14">Ribosomal RNA large subunit methyltransferase N</fullName>
    </alternativeName>
    <alternativeName>
        <fullName evidence="14">tRNA (adenine(37)-C(2))-methyltransferase</fullName>
    </alternativeName>
    <alternativeName>
        <fullName evidence="14">tRNA m2A37 methyltransferase</fullName>
    </alternativeName>
</protein>
<feature type="binding site" evidence="14">
    <location>
        <position position="295"/>
    </location>
    <ligand>
        <name>S-adenosyl-L-methionine</name>
        <dbReference type="ChEBI" id="CHEBI:59789"/>
    </ligand>
</feature>
<feature type="binding site" evidence="14">
    <location>
        <begin position="219"/>
        <end position="221"/>
    </location>
    <ligand>
        <name>S-adenosyl-L-methionine</name>
        <dbReference type="ChEBI" id="CHEBI:59789"/>
    </ligand>
</feature>
<dbReference type="InterPro" id="IPR027492">
    <property type="entry name" value="RNA_MTrfase_RlmN"/>
</dbReference>
<dbReference type="PANTHER" id="PTHR30544:SF5">
    <property type="entry name" value="RADICAL SAM CORE DOMAIN-CONTAINING PROTEIN"/>
    <property type="match status" value="1"/>
</dbReference>
<dbReference type="PIRSF" id="PIRSF006004">
    <property type="entry name" value="CHP00048"/>
    <property type="match status" value="1"/>
</dbReference>
<gene>
    <name evidence="14 16" type="primary">rlmN</name>
    <name evidence="16" type="ORF">C0190_00070</name>
</gene>
<comment type="miscellaneous">
    <text evidence="14">Reaction proceeds by a ping-pong mechanism involving intermediate methylation of a conserved cysteine residue.</text>
</comment>
<dbReference type="InterPro" id="IPR048641">
    <property type="entry name" value="RlmN_N"/>
</dbReference>
<comment type="cofactor">
    <cofactor evidence="14">
        <name>[4Fe-4S] cluster</name>
        <dbReference type="ChEBI" id="CHEBI:49883"/>
    </cofactor>
    <text evidence="14">Binds 1 [4Fe-4S] cluster. The cluster is coordinated with 3 cysteines and an exchangeable S-adenosyl-L-methionine.</text>
</comment>
<dbReference type="GO" id="GO:0030488">
    <property type="term" value="P:tRNA methylation"/>
    <property type="evidence" value="ECO:0007669"/>
    <property type="project" value="UniProtKB-UniRule"/>
</dbReference>
<keyword evidence="5 14" id="KW-0698">rRNA processing</keyword>
<dbReference type="InterPro" id="IPR013785">
    <property type="entry name" value="Aldolase_TIM"/>
</dbReference>
<dbReference type="SMART" id="SM00729">
    <property type="entry name" value="Elp3"/>
    <property type="match status" value="1"/>
</dbReference>
<comment type="function">
    <text evidence="14">Specifically methylates position 2 of adenine 2503 in 23S rRNA and position 2 of adenine 37 in tRNAs.</text>
</comment>
<dbReference type="GO" id="GO:0005737">
    <property type="term" value="C:cytoplasm"/>
    <property type="evidence" value="ECO:0007669"/>
    <property type="project" value="UniProtKB-SubCell"/>
</dbReference>
<comment type="similarity">
    <text evidence="2 14">Belongs to the radical SAM superfamily. RlmN family.</text>
</comment>
<dbReference type="EMBL" id="PNIK01000001">
    <property type="protein sequence ID" value="PMP69244.1"/>
    <property type="molecule type" value="Genomic_DNA"/>
</dbReference>
<keyword evidence="10 14" id="KW-0479">Metal-binding</keyword>
<feature type="active site" description="Proton acceptor" evidence="14">
    <location>
        <position position="93"/>
    </location>
</feature>
<feature type="binding site" evidence="14">
    <location>
        <position position="113"/>
    </location>
    <ligand>
        <name>[4Fe-4S] cluster</name>
        <dbReference type="ChEBI" id="CHEBI:49883"/>
        <note>4Fe-4S-S-AdoMet</note>
    </ligand>
</feature>
<proteinExistence type="inferred from homology"/>
<evidence type="ECO:0000256" key="7">
    <source>
        <dbReference type="ARBA" id="ARBA00022679"/>
    </source>
</evidence>
<dbReference type="AlphaFoldDB" id="A0A2N7PQK8"/>
<keyword evidence="3 14" id="KW-0004">4Fe-4S</keyword>
<evidence type="ECO:0000313" key="17">
    <source>
        <dbReference type="Proteomes" id="UP000235460"/>
    </source>
</evidence>
<keyword evidence="11 14" id="KW-0408">Iron</keyword>
<dbReference type="PANTHER" id="PTHR30544">
    <property type="entry name" value="23S RRNA METHYLTRANSFERASE"/>
    <property type="match status" value="1"/>
</dbReference>
<comment type="caution">
    <text evidence="14">Lacks conserved residue(s) required for the propagation of feature annotation.</text>
</comment>
<name>A0A2N7PQK8_9BACT</name>
<evidence type="ECO:0000256" key="2">
    <source>
        <dbReference type="ARBA" id="ARBA00007544"/>
    </source>
</evidence>
<keyword evidence="4 14" id="KW-0963">Cytoplasm</keyword>
<dbReference type="Gene3D" id="1.10.150.530">
    <property type="match status" value="1"/>
</dbReference>
<dbReference type="SFLD" id="SFLDS00029">
    <property type="entry name" value="Radical_SAM"/>
    <property type="match status" value="1"/>
</dbReference>
<dbReference type="GO" id="GO:0002935">
    <property type="term" value="F:tRNA (adenine(37)-C2)-methyltransferase activity"/>
    <property type="evidence" value="ECO:0007669"/>
    <property type="project" value="UniProtKB-UniRule"/>
</dbReference>
<evidence type="ECO:0000256" key="11">
    <source>
        <dbReference type="ARBA" id="ARBA00023004"/>
    </source>
</evidence>
<evidence type="ECO:0000256" key="5">
    <source>
        <dbReference type="ARBA" id="ARBA00022552"/>
    </source>
</evidence>
<evidence type="ECO:0000256" key="1">
    <source>
        <dbReference type="ARBA" id="ARBA00004496"/>
    </source>
</evidence>
<dbReference type="EC" id="2.1.1.192" evidence="14"/>
<comment type="catalytic activity">
    <reaction evidence="14">
        <text>adenosine(37) in tRNA + 2 reduced [2Fe-2S]-[ferredoxin] + 2 S-adenosyl-L-methionine = 2-methyladenosine(37) in tRNA + 5'-deoxyadenosine + L-methionine + 2 oxidized [2Fe-2S]-[ferredoxin] + S-adenosyl-L-homocysteine</text>
        <dbReference type="Rhea" id="RHEA:43332"/>
        <dbReference type="Rhea" id="RHEA-COMP:10000"/>
        <dbReference type="Rhea" id="RHEA-COMP:10001"/>
        <dbReference type="Rhea" id="RHEA-COMP:10162"/>
        <dbReference type="Rhea" id="RHEA-COMP:10485"/>
        <dbReference type="ChEBI" id="CHEBI:17319"/>
        <dbReference type="ChEBI" id="CHEBI:33737"/>
        <dbReference type="ChEBI" id="CHEBI:33738"/>
        <dbReference type="ChEBI" id="CHEBI:57844"/>
        <dbReference type="ChEBI" id="CHEBI:57856"/>
        <dbReference type="ChEBI" id="CHEBI:59789"/>
        <dbReference type="ChEBI" id="CHEBI:74411"/>
        <dbReference type="ChEBI" id="CHEBI:74497"/>
        <dbReference type="EC" id="2.1.1.192"/>
    </reaction>
</comment>
<keyword evidence="13 14" id="KW-1015">Disulfide bond</keyword>
<evidence type="ECO:0000256" key="4">
    <source>
        <dbReference type="ARBA" id="ARBA00022490"/>
    </source>
</evidence>
<evidence type="ECO:0000256" key="12">
    <source>
        <dbReference type="ARBA" id="ARBA00023014"/>
    </source>
</evidence>
<keyword evidence="9 14" id="KW-0819">tRNA processing</keyword>
<dbReference type="GO" id="GO:0000049">
    <property type="term" value="F:tRNA binding"/>
    <property type="evidence" value="ECO:0007669"/>
    <property type="project" value="UniProtKB-UniRule"/>
</dbReference>
<evidence type="ECO:0000256" key="14">
    <source>
        <dbReference type="HAMAP-Rule" id="MF_01849"/>
    </source>
</evidence>
<dbReference type="HAMAP" id="MF_01849">
    <property type="entry name" value="RNA_methyltr_RlmN"/>
    <property type="match status" value="1"/>
</dbReference>
<dbReference type="GO" id="GO:0070040">
    <property type="term" value="F:rRNA (adenine(2503)-C2-)-methyltransferase activity"/>
    <property type="evidence" value="ECO:0007669"/>
    <property type="project" value="UniProtKB-UniRule"/>
</dbReference>
<evidence type="ECO:0000256" key="9">
    <source>
        <dbReference type="ARBA" id="ARBA00022694"/>
    </source>
</evidence>
<dbReference type="PROSITE" id="PS51918">
    <property type="entry name" value="RADICAL_SAM"/>
    <property type="match status" value="1"/>
</dbReference>
<reference evidence="16 17" key="1">
    <citation type="submission" date="2018-01" db="EMBL/GenBank/DDBJ databases">
        <title>Metagenomic assembled genomes from two thermal pools in the Uzon Caldera, Kamchatka, Russia.</title>
        <authorList>
            <person name="Wilkins L."/>
            <person name="Ettinger C."/>
        </authorList>
    </citation>
    <scope>NUCLEOTIDE SEQUENCE [LARGE SCALE GENOMIC DNA]</scope>
    <source>
        <strain evidence="16">ZAV-08</strain>
    </source>
</reference>
<dbReference type="InterPro" id="IPR058240">
    <property type="entry name" value="rSAM_sf"/>
</dbReference>
<keyword evidence="12 14" id="KW-0411">Iron-sulfur</keyword>
<dbReference type="Pfam" id="PF04055">
    <property type="entry name" value="Radical_SAM"/>
    <property type="match status" value="1"/>
</dbReference>
<feature type="binding site" evidence="14">
    <location>
        <begin position="165"/>
        <end position="166"/>
    </location>
    <ligand>
        <name>S-adenosyl-L-methionine</name>
        <dbReference type="ChEBI" id="CHEBI:59789"/>
    </ligand>
</feature>
<dbReference type="Pfam" id="PF21016">
    <property type="entry name" value="RlmN_N"/>
    <property type="match status" value="1"/>
</dbReference>
<dbReference type="GO" id="GO:0019843">
    <property type="term" value="F:rRNA binding"/>
    <property type="evidence" value="ECO:0007669"/>
    <property type="project" value="UniProtKB-UniRule"/>
</dbReference>
<evidence type="ECO:0000313" key="16">
    <source>
        <dbReference type="EMBL" id="PMP69244.1"/>
    </source>
</evidence>
<keyword evidence="7 14" id="KW-0808">Transferase</keyword>
<keyword evidence="8 14" id="KW-0949">S-adenosyl-L-methionine</keyword>
<dbReference type="SFLD" id="SFLDG01062">
    <property type="entry name" value="methyltransferase_(Class_A)"/>
    <property type="match status" value="1"/>
</dbReference>
<dbReference type="Gene3D" id="3.20.20.70">
    <property type="entry name" value="Aldolase class I"/>
    <property type="match status" value="1"/>
</dbReference>
<feature type="domain" description="Radical SAM core" evidence="15">
    <location>
        <begin position="99"/>
        <end position="333"/>
    </location>
</feature>
<keyword evidence="6 14" id="KW-0489">Methyltransferase</keyword>
<evidence type="ECO:0000256" key="10">
    <source>
        <dbReference type="ARBA" id="ARBA00022723"/>
    </source>
</evidence>
<feature type="active site" description="S-methylcysteine intermediate" evidence="14">
    <location>
        <position position="338"/>
    </location>
</feature>
<dbReference type="GO" id="GO:0046872">
    <property type="term" value="F:metal ion binding"/>
    <property type="evidence" value="ECO:0007669"/>
    <property type="project" value="UniProtKB-KW"/>
</dbReference>
<evidence type="ECO:0000256" key="13">
    <source>
        <dbReference type="ARBA" id="ARBA00023157"/>
    </source>
</evidence>
<dbReference type="GO" id="GO:0051539">
    <property type="term" value="F:4 iron, 4 sulfur cluster binding"/>
    <property type="evidence" value="ECO:0007669"/>
    <property type="project" value="UniProtKB-UniRule"/>
</dbReference>
<organism evidence="16 17">
    <name type="scientific">Thermodesulfobacterium geofontis</name>
    <dbReference type="NCBI Taxonomy" id="1295609"/>
    <lineage>
        <taxon>Bacteria</taxon>
        <taxon>Pseudomonadati</taxon>
        <taxon>Thermodesulfobacteriota</taxon>
        <taxon>Thermodesulfobacteria</taxon>
        <taxon>Thermodesulfobacteriales</taxon>
        <taxon>Thermodesulfobacteriaceae</taxon>
        <taxon>Thermodesulfobacterium</taxon>
    </lineage>
</organism>
<evidence type="ECO:0000256" key="3">
    <source>
        <dbReference type="ARBA" id="ARBA00022485"/>
    </source>
</evidence>
<dbReference type="Proteomes" id="UP000235460">
    <property type="component" value="Unassembled WGS sequence"/>
</dbReference>
<dbReference type="InterPro" id="IPR006638">
    <property type="entry name" value="Elp3/MiaA/NifB-like_rSAM"/>
</dbReference>